<organism evidence="2 3">
    <name type="scientific">Pseudoduganella namucuonensis</name>
    <dbReference type="NCBI Taxonomy" id="1035707"/>
    <lineage>
        <taxon>Bacteria</taxon>
        <taxon>Pseudomonadati</taxon>
        <taxon>Pseudomonadota</taxon>
        <taxon>Betaproteobacteria</taxon>
        <taxon>Burkholderiales</taxon>
        <taxon>Oxalobacteraceae</taxon>
        <taxon>Telluria group</taxon>
        <taxon>Pseudoduganella</taxon>
    </lineage>
</organism>
<dbReference type="Gene3D" id="3.10.450.40">
    <property type="match status" value="1"/>
</dbReference>
<evidence type="ECO:0000259" key="1">
    <source>
        <dbReference type="Pfam" id="PF04965"/>
    </source>
</evidence>
<dbReference type="Pfam" id="PF04965">
    <property type="entry name" value="GPW_gp25"/>
    <property type="match status" value="1"/>
</dbReference>
<proteinExistence type="predicted"/>
<reference evidence="3" key="1">
    <citation type="submission" date="2016-10" db="EMBL/GenBank/DDBJ databases">
        <authorList>
            <person name="Varghese N."/>
            <person name="Submissions S."/>
        </authorList>
    </citation>
    <scope>NUCLEOTIDE SEQUENCE [LARGE SCALE GENOMIC DNA]</scope>
    <source>
        <strain evidence="3">CGMCC 1.11014</strain>
    </source>
</reference>
<dbReference type="InterPro" id="IPR007048">
    <property type="entry name" value="IraD/Gp25-like"/>
</dbReference>
<gene>
    <name evidence="2" type="ORF">SAMN05216552_10572</name>
</gene>
<name>A0A1I7M4T1_9BURK</name>
<dbReference type="RefSeq" id="WP_093561133.1">
    <property type="nucleotide sequence ID" value="NZ_FPBO01000057.1"/>
</dbReference>
<accession>A0A1I7M4T1</accession>
<evidence type="ECO:0000313" key="2">
    <source>
        <dbReference type="EMBL" id="SFV16945.1"/>
    </source>
</evidence>
<sequence>MNDQFRFQRLGGGQGLPLIPRDGRLPVVAGPEKVRQSIFIILDTEPGERVMLPEFGCGLRRFLMHPNNGATRAQIEREIGLALQQWEPRIKVAQIDVSGADDPALVLVEIQYIHTLDGRRDSLVYPFYLE</sequence>
<dbReference type="AlphaFoldDB" id="A0A1I7M4T1"/>
<dbReference type="STRING" id="1035707.SAMN05216552_10572"/>
<dbReference type="OrthoDB" id="9802846at2"/>
<dbReference type="SUPFAM" id="SSF160719">
    <property type="entry name" value="gpW/gp25-like"/>
    <property type="match status" value="1"/>
</dbReference>
<protein>
    <recommendedName>
        <fullName evidence="1">IraD/Gp25-like domain-containing protein</fullName>
    </recommendedName>
</protein>
<evidence type="ECO:0000313" key="3">
    <source>
        <dbReference type="Proteomes" id="UP000199391"/>
    </source>
</evidence>
<dbReference type="Proteomes" id="UP000199391">
    <property type="component" value="Unassembled WGS sequence"/>
</dbReference>
<feature type="domain" description="IraD/Gp25-like" evidence="1">
    <location>
        <begin position="31"/>
        <end position="113"/>
    </location>
</feature>
<dbReference type="EMBL" id="FPBO01000057">
    <property type="protein sequence ID" value="SFV16945.1"/>
    <property type="molecule type" value="Genomic_DNA"/>
</dbReference>
<keyword evidence="3" id="KW-1185">Reference proteome</keyword>